<evidence type="ECO:0008006" key="4">
    <source>
        <dbReference type="Google" id="ProtNLM"/>
    </source>
</evidence>
<reference evidence="2 3" key="1">
    <citation type="submission" date="2016-10" db="EMBL/GenBank/DDBJ databases">
        <authorList>
            <person name="de Groot N.N."/>
        </authorList>
    </citation>
    <scope>NUCLEOTIDE SEQUENCE [LARGE SCALE GENOMIC DNA]</scope>
    <source>
        <strain evidence="2 3">DSM 1801</strain>
    </source>
</reference>
<accession>A0A1I0CBH0</accession>
<sequence length="286" mass="34241">MELRTFHTVYQVLNSGKTRQGGQVYLCRKESSEQVYQIFCMEKRFLRDTTVIFLNQELKNTCFDDFEDLFLYEEKLYIVMRYHEGKVLQEKLKEGKMEFEERLAIGQHILEYFMVNLVSPYFCCQSLLPENLIITDTLEVQVKYELDDVETAPGIKEKHVWEQFAKLLCVMWKQECKDKIAGPLETYLLFLKNSEEKKLADVYRKYLIMQEQMKQITKEERIKPRRIVFVAWDWIKKGFPIVKKFLAVLILAAVIFYLGYTIYQIRMPRGEKQNLLHYIGTLQLKE</sequence>
<evidence type="ECO:0000313" key="2">
    <source>
        <dbReference type="EMBL" id="SET16325.1"/>
    </source>
</evidence>
<organism evidence="2 3">
    <name type="scientific">[Clostridium] polysaccharolyticum</name>
    <dbReference type="NCBI Taxonomy" id="29364"/>
    <lineage>
        <taxon>Bacteria</taxon>
        <taxon>Bacillati</taxon>
        <taxon>Bacillota</taxon>
        <taxon>Clostridia</taxon>
        <taxon>Lachnospirales</taxon>
        <taxon>Lachnospiraceae</taxon>
    </lineage>
</organism>
<keyword evidence="1" id="KW-0472">Membrane</keyword>
<feature type="transmembrane region" description="Helical" evidence="1">
    <location>
        <begin position="245"/>
        <end position="263"/>
    </location>
</feature>
<dbReference type="RefSeq" id="WP_092477697.1">
    <property type="nucleotide sequence ID" value="NZ_FOHN01000009.1"/>
</dbReference>
<name>A0A1I0CBH0_9FIRM</name>
<dbReference type="Proteomes" id="UP000199800">
    <property type="component" value="Unassembled WGS sequence"/>
</dbReference>
<keyword evidence="1" id="KW-1133">Transmembrane helix</keyword>
<dbReference type="STRING" id="29364.SAMN04487772_10991"/>
<evidence type="ECO:0000256" key="1">
    <source>
        <dbReference type="SAM" id="Phobius"/>
    </source>
</evidence>
<keyword evidence="1" id="KW-0812">Transmembrane</keyword>
<dbReference type="InterPro" id="IPR011009">
    <property type="entry name" value="Kinase-like_dom_sf"/>
</dbReference>
<dbReference type="AlphaFoldDB" id="A0A1I0CBH0"/>
<protein>
    <recommendedName>
        <fullName evidence="4">Protein kinase domain-containing protein</fullName>
    </recommendedName>
</protein>
<dbReference type="SUPFAM" id="SSF56112">
    <property type="entry name" value="Protein kinase-like (PK-like)"/>
    <property type="match status" value="1"/>
</dbReference>
<proteinExistence type="predicted"/>
<evidence type="ECO:0000313" key="3">
    <source>
        <dbReference type="Proteomes" id="UP000199800"/>
    </source>
</evidence>
<dbReference type="EMBL" id="FOHN01000009">
    <property type="protein sequence ID" value="SET16325.1"/>
    <property type="molecule type" value="Genomic_DNA"/>
</dbReference>
<keyword evidence="3" id="KW-1185">Reference proteome</keyword>
<dbReference type="OrthoDB" id="9788659at2"/>
<gene>
    <name evidence="2" type="ORF">SAMN04487772_10991</name>
</gene>